<evidence type="ECO:0000313" key="1">
    <source>
        <dbReference type="EMBL" id="QOY88232.1"/>
    </source>
</evidence>
<name>A0A7S7NR11_PALFE</name>
<evidence type="ECO:0000313" key="2">
    <source>
        <dbReference type="Proteomes" id="UP000593892"/>
    </source>
</evidence>
<dbReference type="EMBL" id="CP063849">
    <property type="protein sequence ID" value="QOY88232.1"/>
    <property type="molecule type" value="Genomic_DNA"/>
</dbReference>
<accession>A0A7S7NR11</accession>
<reference evidence="1 2" key="1">
    <citation type="submission" date="2020-10" db="EMBL/GenBank/DDBJ databases">
        <title>Complete genome sequence of Paludibaculum fermentans P105T, a facultatively anaerobic acidobacterium capable of dissimilatory Fe(III) reduction.</title>
        <authorList>
            <person name="Dedysh S.N."/>
            <person name="Beletsky A.V."/>
            <person name="Kulichevskaya I.S."/>
            <person name="Mardanov A.V."/>
            <person name="Ravin N.V."/>
        </authorList>
    </citation>
    <scope>NUCLEOTIDE SEQUENCE [LARGE SCALE GENOMIC DNA]</scope>
    <source>
        <strain evidence="1 2">P105</strain>
    </source>
</reference>
<gene>
    <name evidence="1" type="ORF">IRI77_36770</name>
</gene>
<protein>
    <submittedName>
        <fullName evidence="1">Uncharacterized protein</fullName>
    </submittedName>
</protein>
<keyword evidence="2" id="KW-1185">Reference proteome</keyword>
<proteinExistence type="predicted"/>
<dbReference type="AlphaFoldDB" id="A0A7S7NR11"/>
<dbReference type="Proteomes" id="UP000593892">
    <property type="component" value="Chromosome"/>
</dbReference>
<dbReference type="SUPFAM" id="SSF109709">
    <property type="entry name" value="KorB DNA-binding domain-like"/>
    <property type="match status" value="1"/>
</dbReference>
<sequence>MALAIKFQDSVDRGEVRDYADIARLGYVTRARVTQIMNLLNLTPEIQELLLFADASQDGGGTERDLRPIIGLVKWEEQRTAWRSLLLR</sequence>
<dbReference type="KEGG" id="pfer:IRI77_36770"/>
<organism evidence="1 2">
    <name type="scientific">Paludibaculum fermentans</name>
    <dbReference type="NCBI Taxonomy" id="1473598"/>
    <lineage>
        <taxon>Bacteria</taxon>
        <taxon>Pseudomonadati</taxon>
        <taxon>Acidobacteriota</taxon>
        <taxon>Terriglobia</taxon>
        <taxon>Bryobacterales</taxon>
        <taxon>Bryobacteraceae</taxon>
        <taxon>Paludibaculum</taxon>
    </lineage>
</organism>
<dbReference type="RefSeq" id="WP_194449895.1">
    <property type="nucleotide sequence ID" value="NZ_CP063849.1"/>
</dbReference>